<keyword evidence="11" id="KW-1185">Reference proteome</keyword>
<dbReference type="HAMAP" id="MF_01161">
    <property type="entry name" value="tRNA_Ile_lys_synt"/>
    <property type="match status" value="1"/>
</dbReference>
<comment type="subcellular location">
    <subcellularLocation>
        <location evidence="7">Cytoplasm</location>
    </subcellularLocation>
</comment>
<protein>
    <recommendedName>
        <fullName evidence="7">tRNA(Ile)-lysidine synthase</fullName>
        <ecNumber evidence="7">6.3.4.19</ecNumber>
    </recommendedName>
    <alternativeName>
        <fullName evidence="7">tRNA(Ile)-2-lysyl-cytidine synthase</fullName>
    </alternativeName>
    <alternativeName>
        <fullName evidence="7">tRNA(Ile)-lysidine synthetase</fullName>
    </alternativeName>
</protein>
<dbReference type="SUPFAM" id="SSF82829">
    <property type="entry name" value="MesJ substrate recognition domain-like"/>
    <property type="match status" value="1"/>
</dbReference>
<dbReference type="GO" id="GO:0005524">
    <property type="term" value="F:ATP binding"/>
    <property type="evidence" value="ECO:0007669"/>
    <property type="project" value="UniProtKB-UniRule"/>
</dbReference>
<comment type="catalytic activity">
    <reaction evidence="6 7">
        <text>cytidine(34) in tRNA(Ile2) + L-lysine + ATP = lysidine(34) in tRNA(Ile2) + AMP + diphosphate + H(+)</text>
        <dbReference type="Rhea" id="RHEA:43744"/>
        <dbReference type="Rhea" id="RHEA-COMP:10625"/>
        <dbReference type="Rhea" id="RHEA-COMP:10670"/>
        <dbReference type="ChEBI" id="CHEBI:15378"/>
        <dbReference type="ChEBI" id="CHEBI:30616"/>
        <dbReference type="ChEBI" id="CHEBI:32551"/>
        <dbReference type="ChEBI" id="CHEBI:33019"/>
        <dbReference type="ChEBI" id="CHEBI:82748"/>
        <dbReference type="ChEBI" id="CHEBI:83665"/>
        <dbReference type="ChEBI" id="CHEBI:456215"/>
        <dbReference type="EC" id="6.3.4.19"/>
    </reaction>
</comment>
<accession>A0A931DA40</accession>
<dbReference type="GO" id="GO:0032267">
    <property type="term" value="F:tRNA(Ile)-lysidine synthase activity"/>
    <property type="evidence" value="ECO:0007669"/>
    <property type="project" value="UniProtKB-EC"/>
</dbReference>
<evidence type="ECO:0000256" key="6">
    <source>
        <dbReference type="ARBA" id="ARBA00048539"/>
    </source>
</evidence>
<keyword evidence="5 7" id="KW-0067">ATP-binding</keyword>
<dbReference type="SUPFAM" id="SSF52402">
    <property type="entry name" value="Adenine nucleotide alpha hydrolases-like"/>
    <property type="match status" value="1"/>
</dbReference>
<keyword evidence="2 7" id="KW-0436">Ligase</keyword>
<comment type="function">
    <text evidence="7">Ligates lysine onto the cytidine present at position 34 of the AUA codon-specific tRNA(Ile) that contains the anticodon CAU, in an ATP-dependent manner. Cytidine is converted to lysidine, thus changing the amino acid specificity of the tRNA from methionine to isoleucine.</text>
</comment>
<evidence type="ECO:0000256" key="4">
    <source>
        <dbReference type="ARBA" id="ARBA00022741"/>
    </source>
</evidence>
<dbReference type="GO" id="GO:0006400">
    <property type="term" value="P:tRNA modification"/>
    <property type="evidence" value="ECO:0007669"/>
    <property type="project" value="UniProtKB-UniRule"/>
</dbReference>
<dbReference type="InterPro" id="IPR011063">
    <property type="entry name" value="TilS/TtcA_N"/>
</dbReference>
<comment type="domain">
    <text evidence="7">The N-terminal region contains the highly conserved SGGXDS motif, predicted to be a P-loop motif involved in ATP binding.</text>
</comment>
<evidence type="ECO:0000259" key="9">
    <source>
        <dbReference type="Pfam" id="PF09179"/>
    </source>
</evidence>
<dbReference type="Gene3D" id="1.20.59.20">
    <property type="match status" value="1"/>
</dbReference>
<evidence type="ECO:0000313" key="11">
    <source>
        <dbReference type="Proteomes" id="UP000625033"/>
    </source>
</evidence>
<feature type="binding site" evidence="7">
    <location>
        <begin position="51"/>
        <end position="56"/>
    </location>
    <ligand>
        <name>ATP</name>
        <dbReference type="ChEBI" id="CHEBI:30616"/>
    </ligand>
</feature>
<evidence type="ECO:0000256" key="3">
    <source>
        <dbReference type="ARBA" id="ARBA00022694"/>
    </source>
</evidence>
<dbReference type="InterPro" id="IPR015262">
    <property type="entry name" value="tRNA_Ile_lys_synt_subst-bd"/>
</dbReference>
<dbReference type="RefSeq" id="WP_196836050.1">
    <property type="nucleotide sequence ID" value="NZ_JADOTZ010000001.1"/>
</dbReference>
<evidence type="ECO:0000256" key="1">
    <source>
        <dbReference type="ARBA" id="ARBA00022490"/>
    </source>
</evidence>
<dbReference type="PANTHER" id="PTHR43033:SF1">
    <property type="entry name" value="TRNA(ILE)-LYSIDINE SYNTHASE-RELATED"/>
    <property type="match status" value="1"/>
</dbReference>
<dbReference type="Pfam" id="PF09179">
    <property type="entry name" value="TilS"/>
    <property type="match status" value="1"/>
</dbReference>
<dbReference type="AlphaFoldDB" id="A0A931DA40"/>
<dbReference type="Pfam" id="PF01171">
    <property type="entry name" value="ATP_bind_3"/>
    <property type="match status" value="1"/>
</dbReference>
<keyword evidence="3 7" id="KW-0819">tRNA processing</keyword>
<keyword evidence="1 7" id="KW-0963">Cytoplasm</keyword>
<evidence type="ECO:0000256" key="5">
    <source>
        <dbReference type="ARBA" id="ARBA00022840"/>
    </source>
</evidence>
<dbReference type="InterPro" id="IPR012094">
    <property type="entry name" value="tRNA_Ile_lys_synt"/>
</dbReference>
<dbReference type="NCBIfam" id="TIGR02432">
    <property type="entry name" value="lysidine_TilS_N"/>
    <property type="match status" value="1"/>
</dbReference>
<organism evidence="10 11">
    <name type="scientific">Zhihengliuella flava</name>
    <dbReference type="NCBI Taxonomy" id="1285193"/>
    <lineage>
        <taxon>Bacteria</taxon>
        <taxon>Bacillati</taxon>
        <taxon>Actinomycetota</taxon>
        <taxon>Actinomycetes</taxon>
        <taxon>Micrococcales</taxon>
        <taxon>Micrococcaceae</taxon>
        <taxon>Zhihengliuella</taxon>
    </lineage>
</organism>
<reference evidence="10" key="1">
    <citation type="submission" date="2020-11" db="EMBL/GenBank/DDBJ databases">
        <title>Sequencing the genomes of 1000 actinobacteria strains.</title>
        <authorList>
            <person name="Klenk H.-P."/>
        </authorList>
    </citation>
    <scope>NUCLEOTIDE SEQUENCE</scope>
    <source>
        <strain evidence="10">DSM 26152</strain>
    </source>
</reference>
<proteinExistence type="inferred from homology"/>
<feature type="domain" description="tRNA(Ile)-lysidine synthase substrate-binding" evidence="9">
    <location>
        <begin position="284"/>
        <end position="347"/>
    </location>
</feature>
<name>A0A931DA40_9MICC</name>
<sequence>MGGHLPPCVASARRGVLAALAGWSADGCPGSGVEDDDASAGAAPHVLLAVSGGADSLALAAAAAFLASTAQVEACALIVDHGLQAGSAEAAATAAEQVRGLGLSARVVEAQIADPGTEEQAREARYAALEAAARRWEEESSRPVAILTGHTLSDQAEQVLLGLARGSGTRALAGIPAARGRILRPFLGGAPGTEDGVWRADTEAICAHAGLTPWQDPTNAERVAARNRIRLDVLPYLESTLGPGVDAALARTARLAAADADYLDAEASRAYGELVLTGTDAVVLRLEGVRALAAPLRRRVLRQAALAAGGLSPTYERTVALERLCAAGGSAGPVQLAGHVEAFRVRDGAAYGHRAPVLVLRAAR</sequence>
<gene>
    <name evidence="7" type="primary">tilS</name>
    <name evidence="10" type="ORF">IW252_001560</name>
</gene>
<dbReference type="EC" id="6.3.4.19" evidence="7"/>
<dbReference type="GO" id="GO:0005737">
    <property type="term" value="C:cytoplasm"/>
    <property type="evidence" value="ECO:0007669"/>
    <property type="project" value="UniProtKB-SubCell"/>
</dbReference>
<keyword evidence="4 7" id="KW-0547">Nucleotide-binding</keyword>
<evidence type="ECO:0000256" key="2">
    <source>
        <dbReference type="ARBA" id="ARBA00022598"/>
    </source>
</evidence>
<evidence type="ECO:0000313" key="10">
    <source>
        <dbReference type="EMBL" id="MBG6084793.1"/>
    </source>
</evidence>
<feature type="domain" description="tRNA(Ile)-lysidine/2-thiocytidine synthase N-terminal" evidence="8">
    <location>
        <begin position="45"/>
        <end position="230"/>
    </location>
</feature>
<dbReference type="Gene3D" id="3.40.50.620">
    <property type="entry name" value="HUPs"/>
    <property type="match status" value="1"/>
</dbReference>
<evidence type="ECO:0000256" key="7">
    <source>
        <dbReference type="HAMAP-Rule" id="MF_01161"/>
    </source>
</evidence>
<dbReference type="PANTHER" id="PTHR43033">
    <property type="entry name" value="TRNA(ILE)-LYSIDINE SYNTHASE-RELATED"/>
    <property type="match status" value="1"/>
</dbReference>
<dbReference type="EMBL" id="JADOTZ010000001">
    <property type="protein sequence ID" value="MBG6084793.1"/>
    <property type="molecule type" value="Genomic_DNA"/>
</dbReference>
<dbReference type="InterPro" id="IPR012795">
    <property type="entry name" value="tRNA_Ile_lys_synt_N"/>
</dbReference>
<comment type="similarity">
    <text evidence="7">Belongs to the tRNA(Ile)-lysidine synthase family.</text>
</comment>
<evidence type="ECO:0000259" key="8">
    <source>
        <dbReference type="Pfam" id="PF01171"/>
    </source>
</evidence>
<dbReference type="Proteomes" id="UP000625033">
    <property type="component" value="Unassembled WGS sequence"/>
</dbReference>
<dbReference type="InterPro" id="IPR014729">
    <property type="entry name" value="Rossmann-like_a/b/a_fold"/>
</dbReference>
<comment type="caution">
    <text evidence="10">The sequence shown here is derived from an EMBL/GenBank/DDBJ whole genome shotgun (WGS) entry which is preliminary data.</text>
</comment>
<dbReference type="CDD" id="cd01992">
    <property type="entry name" value="TilS_N"/>
    <property type="match status" value="1"/>
</dbReference>